<evidence type="ECO:0000313" key="2">
    <source>
        <dbReference type="EMBL" id="KAL2073220.1"/>
    </source>
</evidence>
<dbReference type="Proteomes" id="UP001595075">
    <property type="component" value="Unassembled WGS sequence"/>
</dbReference>
<dbReference type="PANTHER" id="PTHR38788">
    <property type="entry name" value="CLR5 DOMAIN-CONTAINING PROTEIN"/>
    <property type="match status" value="1"/>
</dbReference>
<dbReference type="InterPro" id="IPR011990">
    <property type="entry name" value="TPR-like_helical_dom_sf"/>
</dbReference>
<organism evidence="2 3">
    <name type="scientific">Oculimacula yallundae</name>
    <dbReference type="NCBI Taxonomy" id="86028"/>
    <lineage>
        <taxon>Eukaryota</taxon>
        <taxon>Fungi</taxon>
        <taxon>Dikarya</taxon>
        <taxon>Ascomycota</taxon>
        <taxon>Pezizomycotina</taxon>
        <taxon>Leotiomycetes</taxon>
        <taxon>Helotiales</taxon>
        <taxon>Ploettnerulaceae</taxon>
        <taxon>Oculimacula</taxon>
    </lineage>
</organism>
<keyword evidence="3" id="KW-1185">Reference proteome</keyword>
<dbReference type="Gene3D" id="1.25.40.10">
    <property type="entry name" value="Tetratricopeptide repeat domain"/>
    <property type="match status" value="1"/>
</dbReference>
<dbReference type="Pfam" id="PF14420">
    <property type="entry name" value="Clr5"/>
    <property type="match status" value="1"/>
</dbReference>
<proteinExistence type="predicted"/>
<protein>
    <recommendedName>
        <fullName evidence="1">Clr5 domain-containing protein</fullName>
    </recommendedName>
</protein>
<dbReference type="EMBL" id="JAZHXI010000003">
    <property type="protein sequence ID" value="KAL2073220.1"/>
    <property type="molecule type" value="Genomic_DNA"/>
</dbReference>
<name>A0ABR4CTE2_9HELO</name>
<gene>
    <name evidence="2" type="ORF">VTL71DRAFT_10544</name>
</gene>
<accession>A0ABR4CTE2</accession>
<dbReference type="InterPro" id="IPR025676">
    <property type="entry name" value="Clr5_dom"/>
</dbReference>
<sequence>MSFQYLPAPSMNVLAPATSSSNAPTRDDWNRHRNLLTQLWSVENKKLDEVMAIMTQHGHIATKRMYKYHFQIWKLDKKFKERDAVAMLRKKTQRDAVGKQTAFKVRGKALNMKDLARYLERRKETPIGYGSRASTPSDIECQTPPPTVGFQIVDDIPMGRPGVPAMYFDNEYTIRKTGFDETFSTHLSRISRSPSPPQSLMIPEQLFYYIKSYTCGSWNSGIWVTDETGLSTTLDIEASTQTYHSDFLTCCNTAVTLLDQGLLVEFRRKLSRGFSFIKDMLRIPVPDTLNCILSALVHFMQKNRLAIAFTLRNYISQMAIEILPKEHPWSQICRSLGTLDIDIFEEVITQSWKCELDISTGYLGLFSRSSIGTRLEFIRRVYGSKDVHQEGKMLQELLKQAEIQVPSASPRAVSSIMVKMGYNLTYQERYSEAEKIGKEILSWFSRDGGSVDVTNKIEALRLVAECQYLQYKDNLAEMNLKEALRLAVEAWGPNDAFATEIALRLETWLREWGREDEADELKAQRDRIMDLEEMDEGLDAIVV</sequence>
<feature type="domain" description="Clr5" evidence="1">
    <location>
        <begin position="26"/>
        <end position="77"/>
    </location>
</feature>
<dbReference type="PANTHER" id="PTHR38788:SF3">
    <property type="entry name" value="CLR5 DOMAIN-CONTAINING PROTEIN"/>
    <property type="match status" value="1"/>
</dbReference>
<evidence type="ECO:0000313" key="3">
    <source>
        <dbReference type="Proteomes" id="UP001595075"/>
    </source>
</evidence>
<comment type="caution">
    <text evidence="2">The sequence shown here is derived from an EMBL/GenBank/DDBJ whole genome shotgun (WGS) entry which is preliminary data.</text>
</comment>
<evidence type="ECO:0000259" key="1">
    <source>
        <dbReference type="Pfam" id="PF14420"/>
    </source>
</evidence>
<reference evidence="2 3" key="1">
    <citation type="journal article" date="2024" name="Commun. Biol.">
        <title>Comparative genomic analysis of thermophilic fungi reveals convergent evolutionary adaptations and gene losses.</title>
        <authorList>
            <person name="Steindorff A.S."/>
            <person name="Aguilar-Pontes M.V."/>
            <person name="Robinson A.J."/>
            <person name="Andreopoulos B."/>
            <person name="LaButti K."/>
            <person name="Kuo A."/>
            <person name="Mondo S."/>
            <person name="Riley R."/>
            <person name="Otillar R."/>
            <person name="Haridas S."/>
            <person name="Lipzen A."/>
            <person name="Grimwood J."/>
            <person name="Schmutz J."/>
            <person name="Clum A."/>
            <person name="Reid I.D."/>
            <person name="Moisan M.C."/>
            <person name="Butler G."/>
            <person name="Nguyen T.T.M."/>
            <person name="Dewar K."/>
            <person name="Conant G."/>
            <person name="Drula E."/>
            <person name="Henrissat B."/>
            <person name="Hansel C."/>
            <person name="Singer S."/>
            <person name="Hutchinson M.I."/>
            <person name="de Vries R.P."/>
            <person name="Natvig D.O."/>
            <person name="Powell A.J."/>
            <person name="Tsang A."/>
            <person name="Grigoriev I.V."/>
        </authorList>
    </citation>
    <scope>NUCLEOTIDE SEQUENCE [LARGE SCALE GENOMIC DNA]</scope>
    <source>
        <strain evidence="2 3">CBS 494.80</strain>
    </source>
</reference>